<gene>
    <name evidence="2" type="ORF">ACFQDO_18110</name>
</gene>
<dbReference type="Pfam" id="PF01636">
    <property type="entry name" value="APH"/>
    <property type="match status" value="1"/>
</dbReference>
<dbReference type="EMBL" id="JBHSRD010000008">
    <property type="protein sequence ID" value="MFC6009053.1"/>
    <property type="molecule type" value="Genomic_DNA"/>
</dbReference>
<organism evidence="2 3">
    <name type="scientific">Angustibacter luteus</name>
    <dbReference type="NCBI Taxonomy" id="658456"/>
    <lineage>
        <taxon>Bacteria</taxon>
        <taxon>Bacillati</taxon>
        <taxon>Actinomycetota</taxon>
        <taxon>Actinomycetes</taxon>
        <taxon>Kineosporiales</taxon>
        <taxon>Kineosporiaceae</taxon>
    </lineage>
</organism>
<dbReference type="Gene3D" id="3.90.1200.10">
    <property type="match status" value="1"/>
</dbReference>
<name>A0ABW1JJW6_9ACTN</name>
<protein>
    <submittedName>
        <fullName evidence="2">Phosphotransferase family protein</fullName>
    </submittedName>
</protein>
<evidence type="ECO:0000313" key="2">
    <source>
        <dbReference type="EMBL" id="MFC6009053.1"/>
    </source>
</evidence>
<reference evidence="3" key="1">
    <citation type="journal article" date="2019" name="Int. J. Syst. Evol. Microbiol.">
        <title>The Global Catalogue of Microorganisms (GCM) 10K type strain sequencing project: providing services to taxonomists for standard genome sequencing and annotation.</title>
        <authorList>
            <consortium name="The Broad Institute Genomics Platform"/>
            <consortium name="The Broad Institute Genome Sequencing Center for Infectious Disease"/>
            <person name="Wu L."/>
            <person name="Ma J."/>
        </authorList>
    </citation>
    <scope>NUCLEOTIDE SEQUENCE [LARGE SCALE GENOMIC DNA]</scope>
    <source>
        <strain evidence="3">KACC 14249</strain>
    </source>
</reference>
<evidence type="ECO:0000259" key="1">
    <source>
        <dbReference type="Pfam" id="PF01636"/>
    </source>
</evidence>
<dbReference type="Proteomes" id="UP001596189">
    <property type="component" value="Unassembled WGS sequence"/>
</dbReference>
<accession>A0ABW1JJW6</accession>
<evidence type="ECO:0000313" key="3">
    <source>
        <dbReference type="Proteomes" id="UP001596189"/>
    </source>
</evidence>
<feature type="domain" description="Aminoglycoside phosphotransferase" evidence="1">
    <location>
        <begin position="54"/>
        <end position="247"/>
    </location>
</feature>
<sequence length="308" mass="33894">MALPWDEPSWLDEIIAWTAANARLTGPVQVVHRRAWSALLLAPTTGGALFVKATAPSSRHEVGLTQLLAAYEPGLTVELVAADVERGWLLMHDAGEPLRDRLERDDDLAAVERLYRRYGELQRDLSDRAELLLALGTPDRRLARIPELAATVGADPSLVGQLVAATRVCPLPDTLVHEEIHDGNLVVRRTDSRDDLVIIDWADSCVGHPFFGVVVGLRSLGDRLGLEPGAPALQRLVDSYLGAWTDLAPVEELRAVFAPAYRLGMLNRALSWSVWDEGFDDATRAEYGHYADAWLQEFTEAENPLPGT</sequence>
<comment type="caution">
    <text evidence="2">The sequence shown here is derived from an EMBL/GenBank/DDBJ whole genome shotgun (WGS) entry which is preliminary data.</text>
</comment>
<proteinExistence type="predicted"/>
<dbReference type="InterPro" id="IPR011009">
    <property type="entry name" value="Kinase-like_dom_sf"/>
</dbReference>
<dbReference type="InterPro" id="IPR002575">
    <property type="entry name" value="Aminoglycoside_PTrfase"/>
</dbReference>
<keyword evidence="3" id="KW-1185">Reference proteome</keyword>
<dbReference type="SUPFAM" id="SSF56112">
    <property type="entry name" value="Protein kinase-like (PK-like)"/>
    <property type="match status" value="1"/>
</dbReference>
<dbReference type="RefSeq" id="WP_345717581.1">
    <property type="nucleotide sequence ID" value="NZ_BAABFP010000007.1"/>
</dbReference>